<comment type="caution">
    <text evidence="2">The sequence shown here is derived from an EMBL/GenBank/DDBJ whole genome shotgun (WGS) entry which is preliminary data.</text>
</comment>
<dbReference type="Proteomes" id="UP000310597">
    <property type="component" value="Unassembled WGS sequence"/>
</dbReference>
<evidence type="ECO:0000256" key="1">
    <source>
        <dbReference type="SAM" id="MobiDB-lite"/>
    </source>
</evidence>
<proteinExistence type="predicted"/>
<accession>A0A4U1JS91</accession>
<feature type="region of interest" description="Disordered" evidence="1">
    <location>
        <begin position="1"/>
        <end position="74"/>
    </location>
</feature>
<protein>
    <submittedName>
        <fullName evidence="2">Uncharacterized protein</fullName>
    </submittedName>
</protein>
<sequence length="74" mass="8226">MAAHHRRQAEKRLPLFHRAGLQHLPDAARKGPVSPCPSCAGDPRRPRPPSGCHAGRPLRPRPDARRPAPRPPRQ</sequence>
<reference evidence="2 3" key="1">
    <citation type="submission" date="2019-04" db="EMBL/GenBank/DDBJ databases">
        <title>Draft Whole-Genome sequence of the purple photosynthetic bacterium Rhodobacter capsulatus SP108 with an indigenous class A beta-lactamase.</title>
        <authorList>
            <person name="Robertson S."/>
            <person name="Meyer T.E."/>
            <person name="Kyndt J.A."/>
        </authorList>
    </citation>
    <scope>NUCLEOTIDE SEQUENCE [LARGE SCALE GENOMIC DNA]</scope>
    <source>
        <strain evidence="2 3">SP108</strain>
    </source>
</reference>
<dbReference type="AlphaFoldDB" id="A0A4U1JS91"/>
<gene>
    <name evidence="2" type="ORF">FBT96_10250</name>
</gene>
<evidence type="ECO:0000313" key="3">
    <source>
        <dbReference type="Proteomes" id="UP000310597"/>
    </source>
</evidence>
<name>A0A4U1JS91_RHOCA</name>
<organism evidence="2 3">
    <name type="scientific">Rhodobacter capsulatus</name>
    <name type="common">Rhodopseudomonas capsulata</name>
    <dbReference type="NCBI Taxonomy" id="1061"/>
    <lineage>
        <taxon>Bacteria</taxon>
        <taxon>Pseudomonadati</taxon>
        <taxon>Pseudomonadota</taxon>
        <taxon>Alphaproteobacteria</taxon>
        <taxon>Rhodobacterales</taxon>
        <taxon>Rhodobacter group</taxon>
        <taxon>Rhodobacter</taxon>
    </lineage>
</organism>
<dbReference type="EMBL" id="SWJZ01000040">
    <property type="protein sequence ID" value="TKD18358.1"/>
    <property type="molecule type" value="Genomic_DNA"/>
</dbReference>
<evidence type="ECO:0000313" key="2">
    <source>
        <dbReference type="EMBL" id="TKD18358.1"/>
    </source>
</evidence>